<dbReference type="RefSeq" id="WP_169276424.1">
    <property type="nucleotide sequence ID" value="NZ_JAAIIH010000026.1"/>
</dbReference>
<dbReference type="InterPro" id="IPR035940">
    <property type="entry name" value="CAP_sf"/>
</dbReference>
<dbReference type="Proteomes" id="UP000588277">
    <property type="component" value="Unassembled WGS sequence"/>
</dbReference>
<reference evidence="4 5" key="1">
    <citation type="submission" date="2020-02" db="EMBL/GenBank/DDBJ databases">
        <title>Characterization of phylogenetic diversity of novel bifidobacterial species isolated in Czech ZOOs.</title>
        <authorList>
            <person name="Lugli G.A."/>
            <person name="Vera N.B."/>
            <person name="Ventura M."/>
        </authorList>
    </citation>
    <scope>NUCLEOTIDE SEQUENCE [LARGE SCALE GENOMIC DNA]</scope>
    <source>
        <strain evidence="4 5">DSM 109958</strain>
    </source>
</reference>
<feature type="domain" description="DUF5648" evidence="3">
    <location>
        <begin position="54"/>
        <end position="170"/>
    </location>
</feature>
<evidence type="ECO:0000256" key="1">
    <source>
        <dbReference type="SAM" id="Coils"/>
    </source>
</evidence>
<dbReference type="GO" id="GO:0016787">
    <property type="term" value="F:hydrolase activity"/>
    <property type="evidence" value="ECO:0007669"/>
    <property type="project" value="UniProtKB-KW"/>
</dbReference>
<accession>A0A7Y0F3I7</accession>
<dbReference type="AlphaFoldDB" id="A0A7Y0F3I7"/>
<proteinExistence type="predicted"/>
<feature type="chain" id="PRO_5030664054" evidence="2">
    <location>
        <begin position="31"/>
        <end position="470"/>
    </location>
</feature>
<evidence type="ECO:0000259" key="3">
    <source>
        <dbReference type="Pfam" id="PF18885"/>
    </source>
</evidence>
<comment type="caution">
    <text evidence="4">The sequence shown here is derived from an EMBL/GenBank/DDBJ whole genome shotgun (WGS) entry which is preliminary data.</text>
</comment>
<feature type="signal peptide" evidence="2">
    <location>
        <begin position="1"/>
        <end position="30"/>
    </location>
</feature>
<feature type="coiled-coil region" evidence="1">
    <location>
        <begin position="424"/>
        <end position="451"/>
    </location>
</feature>
<organism evidence="4 5">
    <name type="scientific">Bifidobacterium moraviense</name>
    <dbReference type="NCBI Taxonomy" id="2675323"/>
    <lineage>
        <taxon>Bacteria</taxon>
        <taxon>Bacillati</taxon>
        <taxon>Actinomycetota</taxon>
        <taxon>Actinomycetes</taxon>
        <taxon>Bifidobacteriales</taxon>
        <taxon>Bifidobacteriaceae</taxon>
        <taxon>Bifidobacterium</taxon>
    </lineage>
</organism>
<evidence type="ECO:0000256" key="2">
    <source>
        <dbReference type="SAM" id="SignalP"/>
    </source>
</evidence>
<sequence length="470" mass="52464">MARRRWAAGAVAAVLTVALGLAATPVGALGADPGYSWNAEDIAWQSAQGGKVLVHRLYSPALGVHHYTADYYEMESLTDAGWTHEGIAFYASASGTPVYRLYNPQTQRHLWTLNEEERDYLVRSAGWNDEQVGWHIDETTQPAMPMYRVYNPDTLEHLWTASPVEYKRLTGRTASATLEQRRVQAQQAVVDARETVGAADRQAAAVQRKVDGLEAELNGLRYSNDLKGYLESVGATTALKAFTDPGFNPDVQYTHLGAWDDATNLDNVIRALELIQECNRLRALTGVRALKVSDTLMAETASSTNWSHRTGTIAHRWVSGWVPNAQNAAWGYANPYDGWYWEEKNNYETGNGGQVGHYFAIAELNDFGPYWVTGLGWVPDGKVAFQDFYWDDMISSNYDSLDRTIPVEQYLDEVRAFKARNEQAGAIQAQLDQARRELADAQAAQRKANDERNAVLTWQAKLEKGENVGF</sequence>
<evidence type="ECO:0000313" key="5">
    <source>
        <dbReference type="Proteomes" id="UP000588277"/>
    </source>
</evidence>
<dbReference type="Pfam" id="PF18885">
    <property type="entry name" value="DUF5648"/>
    <property type="match status" value="1"/>
</dbReference>
<keyword evidence="5" id="KW-1185">Reference proteome</keyword>
<evidence type="ECO:0000313" key="4">
    <source>
        <dbReference type="EMBL" id="NMN01353.1"/>
    </source>
</evidence>
<gene>
    <name evidence="4" type="ORF">G1C96_1944</name>
</gene>
<keyword evidence="2" id="KW-0732">Signal</keyword>
<name>A0A7Y0F3I7_9BIFI</name>
<dbReference type="EMBL" id="JAAIIH010000026">
    <property type="protein sequence ID" value="NMN01353.1"/>
    <property type="molecule type" value="Genomic_DNA"/>
</dbReference>
<keyword evidence="1" id="KW-0175">Coiled coil</keyword>
<protein>
    <submittedName>
        <fullName evidence="4">Glycosyl hydrolase family 25</fullName>
    </submittedName>
</protein>
<dbReference type="SUPFAM" id="SSF55797">
    <property type="entry name" value="PR-1-like"/>
    <property type="match status" value="1"/>
</dbReference>
<dbReference type="InterPro" id="IPR043708">
    <property type="entry name" value="DUF5648"/>
</dbReference>
<keyword evidence="4" id="KW-0378">Hydrolase</keyword>